<keyword evidence="5" id="KW-0274">FAD</keyword>
<dbReference type="GeneID" id="4618749"/>
<dbReference type="InterPro" id="IPR053806">
    <property type="entry name" value="MTHFR_C"/>
</dbReference>
<keyword evidence="7" id="KW-0560">Oxidoreductase</keyword>
<dbReference type="FunCoup" id="Q75EA7">
    <property type="interactions" value="423"/>
</dbReference>
<dbReference type="FunFam" id="3.20.20.220:FF:000002">
    <property type="entry name" value="Methylenetetrahydrofolate reductase"/>
    <property type="match status" value="1"/>
</dbReference>
<comment type="similarity">
    <text evidence="3">Belongs to the methylenetetrahydrofolate reductase family.</text>
</comment>
<dbReference type="Gene3D" id="3.20.20.220">
    <property type="match status" value="1"/>
</dbReference>
<keyword evidence="6" id="KW-0521">NADP</keyword>
<dbReference type="STRING" id="284811.Q75EA7"/>
<dbReference type="eggNOG" id="KOG0564">
    <property type="taxonomic scope" value="Eukaryota"/>
</dbReference>
<dbReference type="Pfam" id="PF21895">
    <property type="entry name" value="MTHFR_C"/>
    <property type="match status" value="1"/>
</dbReference>
<protein>
    <submittedName>
        <fullName evidence="10">AAR170Wp</fullName>
    </submittedName>
</protein>
<dbReference type="InterPro" id="IPR004621">
    <property type="entry name" value="Fadh2_euk"/>
</dbReference>
<dbReference type="GO" id="GO:0004489">
    <property type="term" value="F:methylenetetrahydrofolate reductase [NAD(P)H] activity"/>
    <property type="evidence" value="ECO:0000318"/>
    <property type="project" value="GO_Central"/>
</dbReference>
<name>Q75EA7_EREGS</name>
<evidence type="ECO:0000259" key="9">
    <source>
        <dbReference type="Pfam" id="PF21895"/>
    </source>
</evidence>
<dbReference type="Proteomes" id="UP000000591">
    <property type="component" value="Chromosome I"/>
</dbReference>
<dbReference type="NCBIfam" id="TIGR00677">
    <property type="entry name" value="fadh2_euk"/>
    <property type="match status" value="1"/>
</dbReference>
<dbReference type="GO" id="GO:0005829">
    <property type="term" value="C:cytosol"/>
    <property type="evidence" value="ECO:0000318"/>
    <property type="project" value="GO_Central"/>
</dbReference>
<evidence type="ECO:0000256" key="7">
    <source>
        <dbReference type="ARBA" id="ARBA00023002"/>
    </source>
</evidence>
<dbReference type="Pfam" id="PF02219">
    <property type="entry name" value="MTHFR"/>
    <property type="match status" value="1"/>
</dbReference>
<dbReference type="OMA" id="AWKEEFY"/>
<feature type="domain" description="MTHFR SAM-binding regulatory" evidence="9">
    <location>
        <begin position="314"/>
        <end position="590"/>
    </location>
</feature>
<organism evidence="10 11">
    <name type="scientific">Eremothecium gossypii (strain ATCC 10895 / CBS 109.51 / FGSC 9923 / NRRL Y-1056)</name>
    <name type="common">Yeast</name>
    <name type="synonym">Ashbya gossypii</name>
    <dbReference type="NCBI Taxonomy" id="284811"/>
    <lineage>
        <taxon>Eukaryota</taxon>
        <taxon>Fungi</taxon>
        <taxon>Dikarya</taxon>
        <taxon>Ascomycota</taxon>
        <taxon>Saccharomycotina</taxon>
        <taxon>Saccharomycetes</taxon>
        <taxon>Saccharomycetales</taxon>
        <taxon>Saccharomycetaceae</taxon>
        <taxon>Eremothecium</taxon>
    </lineage>
</organism>
<evidence type="ECO:0000256" key="5">
    <source>
        <dbReference type="ARBA" id="ARBA00022827"/>
    </source>
</evidence>
<keyword evidence="4" id="KW-0285">Flavoprotein</keyword>
<comment type="pathway">
    <text evidence="2 8">One-carbon metabolism; tetrahydrofolate interconversion.</text>
</comment>
<dbReference type="InParanoid" id="Q75EA7"/>
<dbReference type="OrthoDB" id="16284at2759"/>
<dbReference type="GO" id="GO:0035999">
    <property type="term" value="P:tetrahydrofolate interconversion"/>
    <property type="evidence" value="ECO:0000318"/>
    <property type="project" value="GO_Central"/>
</dbReference>
<dbReference type="InterPro" id="IPR029041">
    <property type="entry name" value="FAD-linked_oxidoreductase-like"/>
</dbReference>
<evidence type="ECO:0000256" key="1">
    <source>
        <dbReference type="ARBA" id="ARBA00001974"/>
    </source>
</evidence>
<proteinExistence type="inferred from homology"/>
<dbReference type="SUPFAM" id="SSF51730">
    <property type="entry name" value="FAD-linked oxidoreductase"/>
    <property type="match status" value="1"/>
</dbReference>
<dbReference type="GO" id="GO:0009086">
    <property type="term" value="P:methionine biosynthetic process"/>
    <property type="evidence" value="ECO:0000318"/>
    <property type="project" value="GO_Central"/>
</dbReference>
<dbReference type="KEGG" id="ago:AGOS_AAR170W"/>
<dbReference type="UniPathway" id="UPA00193"/>
<dbReference type="HOGENOM" id="CLU_025841_2_2_1"/>
<dbReference type="PANTHER" id="PTHR45754:SF3">
    <property type="entry name" value="METHYLENETETRAHYDROFOLATE REDUCTASE (NADPH)"/>
    <property type="match status" value="1"/>
</dbReference>
<evidence type="ECO:0000256" key="3">
    <source>
        <dbReference type="ARBA" id="ARBA00006743"/>
    </source>
</evidence>
<evidence type="ECO:0000313" key="10">
    <source>
        <dbReference type="EMBL" id="AAS50537.2"/>
    </source>
</evidence>
<gene>
    <name evidence="10" type="ORF">AGOS_AAR170W</name>
</gene>
<dbReference type="PANTHER" id="PTHR45754">
    <property type="entry name" value="METHYLENETETRAHYDROFOLATE REDUCTASE"/>
    <property type="match status" value="1"/>
</dbReference>
<evidence type="ECO:0000313" key="11">
    <source>
        <dbReference type="Proteomes" id="UP000000591"/>
    </source>
</evidence>
<dbReference type="RefSeq" id="NP_982713.2">
    <property type="nucleotide sequence ID" value="NM_208066.2"/>
</dbReference>
<evidence type="ECO:0000256" key="6">
    <source>
        <dbReference type="ARBA" id="ARBA00022857"/>
    </source>
</evidence>
<comment type="cofactor">
    <cofactor evidence="1">
        <name>FAD</name>
        <dbReference type="ChEBI" id="CHEBI:57692"/>
    </cofactor>
</comment>
<dbReference type="EMBL" id="AE016814">
    <property type="protein sequence ID" value="AAS50537.2"/>
    <property type="molecule type" value="Genomic_DNA"/>
</dbReference>
<keyword evidence="11" id="KW-1185">Reference proteome</keyword>
<sequence>MRISQKLKQRAGAADEEQPKASFSFEFFVPKTLQGVQNLYDRMDRMYQTQPEFIDITWNAGGRLSQRTSELVATSQGVLGLETCMHLTCTNMSTALVDEALERAYEAGCENILALRGDPPLQGTWEPCAGGFRYAKDLVAHIRARYGDHFDVGVAGYPEGHEEASGAELIGYLKEKVDAGADFIITQMFYDADLFLKWCDAVRAAGISVPIIPGIMPITSYAALLRRAKWCQVRLPPEFLERLEPVKDDDQAVREIGTVLVADMCRKILASGHVTHLHLYTMNLERASLMILERLQLIDTGGAGVRRRPSTNETLPWRKSLNPTRRKEGVRPIFWQRRPYSYVARTSQWSADEFPNGRFGDSSSPAYGDLDLCGHTVLRQTYQRSLELWSTPRTLLDLAALVISYLKGDLKCLPWSDVPLHQEADALLDSLIRLNEHLVLTINSQPKVNGAPSADPIVGWGPANGYVYQKQYLEFLLPKHHLPAFHAALTADFPTLTYFAVDADDNLASNHPDDTQANAVTWGIFPGREVLQPTIVEKASFLAWKDEFYRILDDWRLSFDENGAADSAALLAHLTSDYALVNIVDNDFVATADNIYCLLARFF</sequence>
<dbReference type="InterPro" id="IPR003171">
    <property type="entry name" value="Mehydrof_redctse-like"/>
</dbReference>
<dbReference type="CDD" id="cd00537">
    <property type="entry name" value="MTHFR"/>
    <property type="match status" value="1"/>
</dbReference>
<evidence type="ECO:0000256" key="2">
    <source>
        <dbReference type="ARBA" id="ARBA00004777"/>
    </source>
</evidence>
<reference evidence="10 11" key="1">
    <citation type="journal article" date="2004" name="Science">
        <title>The Ashbya gossypii genome as a tool for mapping the ancient Saccharomyces cerevisiae genome.</title>
        <authorList>
            <person name="Dietrich F.S."/>
            <person name="Voegeli S."/>
            <person name="Brachat S."/>
            <person name="Lerch A."/>
            <person name="Gates K."/>
            <person name="Steiner S."/>
            <person name="Mohr C."/>
            <person name="Pohlmann R."/>
            <person name="Luedi P."/>
            <person name="Choi S."/>
            <person name="Wing R.A."/>
            <person name="Flavier A."/>
            <person name="Gaffney T.D."/>
            <person name="Philippsen P."/>
        </authorList>
    </citation>
    <scope>NUCLEOTIDE SEQUENCE [LARGE SCALE GENOMIC DNA]</scope>
    <source>
        <strain evidence="11">ATCC 10895 / CBS 109.51 / FGSC 9923 / NRRL Y-1056</strain>
    </source>
</reference>
<dbReference type="GO" id="GO:0071949">
    <property type="term" value="F:FAD binding"/>
    <property type="evidence" value="ECO:0000318"/>
    <property type="project" value="GO_Central"/>
</dbReference>
<dbReference type="AlphaFoldDB" id="Q75EA7"/>
<accession>Q75EA7</accession>
<evidence type="ECO:0000256" key="8">
    <source>
        <dbReference type="RuleBase" id="RU004254"/>
    </source>
</evidence>
<reference evidence="11" key="2">
    <citation type="journal article" date="2013" name="G3 (Bethesda)">
        <title>Genomes of Ashbya fungi isolated from insects reveal four mating-type loci, numerous translocations, lack of transposons, and distinct gene duplications.</title>
        <authorList>
            <person name="Dietrich F.S."/>
            <person name="Voegeli S."/>
            <person name="Kuo S."/>
            <person name="Philippsen P."/>
        </authorList>
    </citation>
    <scope>GENOME REANNOTATION</scope>
    <source>
        <strain evidence="11">ATCC 10895 / CBS 109.51 / FGSC 9923 / NRRL Y-1056</strain>
    </source>
</reference>
<evidence type="ECO:0000256" key="4">
    <source>
        <dbReference type="ARBA" id="ARBA00022630"/>
    </source>
</evidence>